<sequence length="326" mass="37495">MTSNEKMDIQLACDVLELDFLNIMNITPESLKKKYHKLALQYHPDKNGNTLEANEKFKLIKEAHEYLRFGLVGDEYEFDRNNESNAFSSFDSPGEEEKGSNGYLPMLEIFIQTIITGNCSQVISNIIKDIVVGCKKVTIKLFEDLDKERSIEVYTFLTRYKSILYISDETIEEVKTVLIEKIKDDQIIVVNPSIDDLLDCNIYKLHIGPKLYLVPLWHNELYFDGLSGEDIIVKCIPDLPSNMNIDEKNNLIVRVSIPFSSLLLKTEIVYIDIGKQKFGIPVNRLFIKPTQQFTMRKCGIAHVIDNASDMYNISQRADIIFIIEFS</sequence>
<evidence type="ECO:0000313" key="2">
    <source>
        <dbReference type="EMBL" id="QHT36008.1"/>
    </source>
</evidence>
<dbReference type="EMBL" id="MN739029">
    <property type="protein sequence ID" value="QHT36008.1"/>
    <property type="molecule type" value="Genomic_DNA"/>
</dbReference>
<dbReference type="CDD" id="cd06257">
    <property type="entry name" value="DnaJ"/>
    <property type="match status" value="1"/>
</dbReference>
<dbReference type="PRINTS" id="PR00625">
    <property type="entry name" value="JDOMAIN"/>
</dbReference>
<dbReference type="Gene3D" id="1.10.287.110">
    <property type="entry name" value="DnaJ domain"/>
    <property type="match status" value="1"/>
</dbReference>
<dbReference type="GO" id="GO:0044183">
    <property type="term" value="F:protein folding chaperone"/>
    <property type="evidence" value="ECO:0007669"/>
    <property type="project" value="TreeGrafter"/>
</dbReference>
<dbReference type="GO" id="GO:0051082">
    <property type="term" value="F:unfolded protein binding"/>
    <property type="evidence" value="ECO:0007669"/>
    <property type="project" value="TreeGrafter"/>
</dbReference>
<dbReference type="AlphaFoldDB" id="A0A6C0F3B1"/>
<dbReference type="PROSITE" id="PS50076">
    <property type="entry name" value="DNAJ_2"/>
    <property type="match status" value="1"/>
</dbReference>
<protein>
    <recommendedName>
        <fullName evidence="1">J domain-containing protein</fullName>
    </recommendedName>
</protein>
<dbReference type="GO" id="GO:0051087">
    <property type="term" value="F:protein-folding chaperone binding"/>
    <property type="evidence" value="ECO:0007669"/>
    <property type="project" value="TreeGrafter"/>
</dbReference>
<accession>A0A6C0F3B1</accession>
<reference evidence="2" key="1">
    <citation type="journal article" date="2020" name="Nature">
        <title>Giant virus diversity and host interactions through global metagenomics.</title>
        <authorList>
            <person name="Schulz F."/>
            <person name="Roux S."/>
            <person name="Paez-Espino D."/>
            <person name="Jungbluth S."/>
            <person name="Walsh D.A."/>
            <person name="Denef V.J."/>
            <person name="McMahon K.D."/>
            <person name="Konstantinidis K.T."/>
            <person name="Eloe-Fadrosh E.A."/>
            <person name="Kyrpides N.C."/>
            <person name="Woyke T."/>
        </authorList>
    </citation>
    <scope>NUCLEOTIDE SEQUENCE</scope>
    <source>
        <strain evidence="2">GVMAG-M-3300009182-46</strain>
    </source>
</reference>
<dbReference type="GO" id="GO:0005737">
    <property type="term" value="C:cytoplasm"/>
    <property type="evidence" value="ECO:0007669"/>
    <property type="project" value="TreeGrafter"/>
</dbReference>
<proteinExistence type="predicted"/>
<dbReference type="Pfam" id="PF00226">
    <property type="entry name" value="DnaJ"/>
    <property type="match status" value="1"/>
</dbReference>
<dbReference type="InterPro" id="IPR001623">
    <property type="entry name" value="DnaJ_domain"/>
</dbReference>
<name>A0A6C0F3B1_9ZZZZ</name>
<dbReference type="SMART" id="SM00271">
    <property type="entry name" value="DnaJ"/>
    <property type="match status" value="1"/>
</dbReference>
<evidence type="ECO:0000259" key="1">
    <source>
        <dbReference type="PROSITE" id="PS50076"/>
    </source>
</evidence>
<dbReference type="PANTHER" id="PTHR43948">
    <property type="entry name" value="DNAJ HOMOLOG SUBFAMILY B"/>
    <property type="match status" value="1"/>
</dbReference>
<organism evidence="2">
    <name type="scientific">viral metagenome</name>
    <dbReference type="NCBI Taxonomy" id="1070528"/>
    <lineage>
        <taxon>unclassified sequences</taxon>
        <taxon>metagenomes</taxon>
        <taxon>organismal metagenomes</taxon>
    </lineage>
</organism>
<feature type="domain" description="J" evidence="1">
    <location>
        <begin position="11"/>
        <end position="82"/>
    </location>
</feature>
<dbReference type="InterPro" id="IPR036869">
    <property type="entry name" value="J_dom_sf"/>
</dbReference>
<dbReference type="SUPFAM" id="SSF46565">
    <property type="entry name" value="Chaperone J-domain"/>
    <property type="match status" value="1"/>
</dbReference>
<dbReference type="PANTHER" id="PTHR43948:SF10">
    <property type="entry name" value="MRJ, ISOFORM E"/>
    <property type="match status" value="1"/>
</dbReference>